<evidence type="ECO:0000313" key="3">
    <source>
        <dbReference type="Proteomes" id="UP000191024"/>
    </source>
</evidence>
<dbReference type="SUPFAM" id="SSF56808">
    <property type="entry name" value="Ribosomal protein L1"/>
    <property type="match status" value="1"/>
</dbReference>
<accession>A0A1G4J9Q5</accession>
<dbReference type="EMBL" id="LT598463">
    <property type="protein sequence ID" value="SCU86744.1"/>
    <property type="molecule type" value="Genomic_DNA"/>
</dbReference>
<keyword evidence="3" id="KW-1185">Reference proteome</keyword>
<reference evidence="2 3" key="1">
    <citation type="submission" date="2016-03" db="EMBL/GenBank/DDBJ databases">
        <authorList>
            <person name="Devillers H."/>
        </authorList>
    </citation>
    <scope>NUCLEOTIDE SEQUENCE [LARGE SCALE GENOMIC DNA]</scope>
    <source>
        <strain evidence="2">CBS 11717</strain>
    </source>
</reference>
<dbReference type="Pfam" id="PF00687">
    <property type="entry name" value="Ribosomal_L1"/>
    <property type="match status" value="1"/>
</dbReference>
<feature type="compositionally biased region" description="Polar residues" evidence="1">
    <location>
        <begin position="32"/>
        <end position="41"/>
    </location>
</feature>
<evidence type="ECO:0000256" key="1">
    <source>
        <dbReference type="SAM" id="MobiDB-lite"/>
    </source>
</evidence>
<dbReference type="InterPro" id="IPR023674">
    <property type="entry name" value="Ribosomal_uL1-like"/>
</dbReference>
<dbReference type="AlphaFoldDB" id="A0A1G4J9Q5"/>
<gene>
    <name evidence="2" type="ORF">LAMI_0D03444G</name>
</gene>
<sequence length="413" mass="45224">MAKLTPGKKKSNSTKGSPAVSRIKNDKVTKSPVGSAQSTPTRKAPKSPRNAKSPKGQEVKTAPVAQKEKEDKSVIPRARIIAAISELRKYADKKCQTQEDEQLLGDEELVQSAQLIAVNTTSFSGSSKIFKPKQLAVPHSLYKPWRKASQTALRDFKVLVVLKDADVSKITEDELYDALEPKGVAVDAVVGAGDFKTKYKSFEKRRVFLQQFSLVLADDSVISALPKLVGGKAYEKTATTPVPIRTGKKGVFSSTTLANSIEKVYLHQLPVKLPRGTTLNAHLGNLEWFTAENLAENVSAMAEQLVAQFQIRALFLKTSGSPVLPLYYNNDLLKELTQTAAAKAKKSEKPHVAHKVTIGDVEVELSHFDRALMEIANPDELDKVFAGRVANAKKRAADESQDLEPETPKRIKA</sequence>
<feature type="region of interest" description="Disordered" evidence="1">
    <location>
        <begin position="394"/>
        <end position="413"/>
    </location>
</feature>
<protein>
    <submittedName>
        <fullName evidence="2">LAMI_0D03444g1_1</fullName>
    </submittedName>
</protein>
<feature type="compositionally biased region" description="Basic residues" evidence="1">
    <location>
        <begin position="1"/>
        <end position="12"/>
    </location>
</feature>
<proteinExistence type="predicted"/>
<dbReference type="OrthoDB" id="10251727at2759"/>
<evidence type="ECO:0000313" key="2">
    <source>
        <dbReference type="EMBL" id="SCU86744.1"/>
    </source>
</evidence>
<organism evidence="2 3">
    <name type="scientific">Lachancea mirantina</name>
    <dbReference type="NCBI Taxonomy" id="1230905"/>
    <lineage>
        <taxon>Eukaryota</taxon>
        <taxon>Fungi</taxon>
        <taxon>Dikarya</taxon>
        <taxon>Ascomycota</taxon>
        <taxon>Saccharomycotina</taxon>
        <taxon>Saccharomycetes</taxon>
        <taxon>Saccharomycetales</taxon>
        <taxon>Saccharomycetaceae</taxon>
        <taxon>Lachancea</taxon>
    </lineage>
</organism>
<name>A0A1G4J9Q5_9SACH</name>
<dbReference type="InterPro" id="IPR028364">
    <property type="entry name" value="Ribosomal_uL1/biogenesis"/>
</dbReference>
<feature type="region of interest" description="Disordered" evidence="1">
    <location>
        <begin position="1"/>
        <end position="72"/>
    </location>
</feature>
<dbReference type="STRING" id="1230905.A0A1G4J9Q5"/>
<dbReference type="Proteomes" id="UP000191024">
    <property type="component" value="Chromosome D"/>
</dbReference>